<comment type="caution">
    <text evidence="8">The sequence shown here is derived from an EMBL/GenBank/DDBJ whole genome shotgun (WGS) entry which is preliminary data.</text>
</comment>
<evidence type="ECO:0000256" key="4">
    <source>
        <dbReference type="ARBA" id="ARBA00023136"/>
    </source>
</evidence>
<keyword evidence="6" id="KW-0998">Cell outer membrane</keyword>
<name>A0A5M6A128_9BACE</name>
<dbReference type="PROSITE" id="PS51257">
    <property type="entry name" value="PROKAR_LIPOPROTEIN"/>
    <property type="match status" value="1"/>
</dbReference>
<dbReference type="AlphaFoldDB" id="A0A5M6A128"/>
<keyword evidence="5" id="KW-0564">Palmitate</keyword>
<dbReference type="Pfam" id="PF08842">
    <property type="entry name" value="Mfa2"/>
    <property type="match status" value="1"/>
</dbReference>
<evidence type="ECO:0000256" key="3">
    <source>
        <dbReference type="ARBA" id="ARBA00022729"/>
    </source>
</evidence>
<keyword evidence="7" id="KW-0449">Lipoprotein</keyword>
<evidence type="ECO:0000256" key="2">
    <source>
        <dbReference type="ARBA" id="ARBA00007248"/>
    </source>
</evidence>
<dbReference type="Gene3D" id="2.60.40.2090">
    <property type="match status" value="1"/>
</dbReference>
<accession>A0A5M6A128</accession>
<dbReference type="RefSeq" id="WP_044154154.1">
    <property type="nucleotide sequence ID" value="NZ_JAFEKG010000001.1"/>
</dbReference>
<proteinExistence type="inferred from homology"/>
<dbReference type="Gene3D" id="2.60.40.2100">
    <property type="match status" value="1"/>
</dbReference>
<comment type="subcellular location">
    <subcellularLocation>
        <location evidence="1">Cell outer membrane</location>
    </subcellularLocation>
</comment>
<protein>
    <submittedName>
        <fullName evidence="8">FimB/Mfa2 family fimbrial subunit</fullName>
    </submittedName>
</protein>
<evidence type="ECO:0000256" key="6">
    <source>
        <dbReference type="ARBA" id="ARBA00023237"/>
    </source>
</evidence>
<keyword evidence="3" id="KW-0732">Signal</keyword>
<organism evidence="8 9">
    <name type="scientific">Bacteroides cellulosilyticus</name>
    <dbReference type="NCBI Taxonomy" id="246787"/>
    <lineage>
        <taxon>Bacteria</taxon>
        <taxon>Pseudomonadati</taxon>
        <taxon>Bacteroidota</taxon>
        <taxon>Bacteroidia</taxon>
        <taxon>Bacteroidales</taxon>
        <taxon>Bacteroidaceae</taxon>
        <taxon>Bacteroides</taxon>
    </lineage>
</organism>
<comment type="similarity">
    <text evidence="2">Belongs to the bacteroidetes fimbrillin superfamily. FimB/Mfa2 family.</text>
</comment>
<keyword evidence="4" id="KW-0472">Membrane</keyword>
<sequence>MRRSAYIHSVSAVMGLAFSLLLTACSFVHEVLPPCEHYLHFVYDYNMKFADAWQHEADQVSLFIFDEEGNYLKEMNISAEEARRNNILLDLQPGTYQILAWTGLNSDDYLCLAPADRTNSRIKDYSVRMNAEAQNVDRDLVPLFYGMQTVTIPDAATSDIRFPLMKDTNTFRLIIQADANNTSSSVPSDEFEFSITDNNALLAYNNTAVTEELPLTYSPYYLGDGDIHDPEGNVVLTTTCAELNTNRLIYGTHPRLTIRHKTTDKVWLNVDLIEYIMLMPTEGSLDKMLDREHPQQEYLDREDEYVIVFFFTQSSNGNMINVRITINGWTVRINNIEM</sequence>
<reference evidence="8 9" key="1">
    <citation type="journal article" date="2019" name="Nat. Med.">
        <title>A library of human gut bacterial isolates paired with longitudinal multiomics data enables mechanistic microbiome research.</title>
        <authorList>
            <person name="Poyet M."/>
            <person name="Groussin M."/>
            <person name="Gibbons S.M."/>
            <person name="Avila-Pacheco J."/>
            <person name="Jiang X."/>
            <person name="Kearney S.M."/>
            <person name="Perrotta A.R."/>
            <person name="Berdy B."/>
            <person name="Zhao S."/>
            <person name="Lieberman T.D."/>
            <person name="Swanson P.K."/>
            <person name="Smith M."/>
            <person name="Roesemann S."/>
            <person name="Alexander J.E."/>
            <person name="Rich S.A."/>
            <person name="Livny J."/>
            <person name="Vlamakis H."/>
            <person name="Clish C."/>
            <person name="Bullock K."/>
            <person name="Deik A."/>
            <person name="Scott J."/>
            <person name="Pierce K.A."/>
            <person name="Xavier R.J."/>
            <person name="Alm E.J."/>
        </authorList>
    </citation>
    <scope>NUCLEOTIDE SEQUENCE [LARGE SCALE GENOMIC DNA]</scope>
    <source>
        <strain evidence="8 9">BIOML-A7</strain>
    </source>
</reference>
<dbReference type="EMBL" id="VVYW01000041">
    <property type="protein sequence ID" value="KAA5402080.1"/>
    <property type="molecule type" value="Genomic_DNA"/>
</dbReference>
<evidence type="ECO:0000256" key="7">
    <source>
        <dbReference type="ARBA" id="ARBA00023288"/>
    </source>
</evidence>
<dbReference type="Proteomes" id="UP000325055">
    <property type="component" value="Unassembled WGS sequence"/>
</dbReference>
<dbReference type="InterPro" id="IPR014941">
    <property type="entry name" value="FimB/Mfa2/Mfa3"/>
</dbReference>
<evidence type="ECO:0000256" key="5">
    <source>
        <dbReference type="ARBA" id="ARBA00023139"/>
    </source>
</evidence>
<evidence type="ECO:0000313" key="9">
    <source>
        <dbReference type="Proteomes" id="UP000325055"/>
    </source>
</evidence>
<evidence type="ECO:0000256" key="1">
    <source>
        <dbReference type="ARBA" id="ARBA00004442"/>
    </source>
</evidence>
<evidence type="ECO:0000313" key="8">
    <source>
        <dbReference type="EMBL" id="KAA5402080.1"/>
    </source>
</evidence>
<gene>
    <name evidence="8" type="ORF">F2Y86_26695</name>
</gene>
<dbReference type="GO" id="GO:0009279">
    <property type="term" value="C:cell outer membrane"/>
    <property type="evidence" value="ECO:0007669"/>
    <property type="project" value="UniProtKB-SubCell"/>
</dbReference>